<evidence type="ECO:0000256" key="3">
    <source>
        <dbReference type="ARBA" id="ARBA00022989"/>
    </source>
</evidence>
<organism evidence="6 7">
    <name type="scientific">Plectus sambesii</name>
    <dbReference type="NCBI Taxonomy" id="2011161"/>
    <lineage>
        <taxon>Eukaryota</taxon>
        <taxon>Metazoa</taxon>
        <taxon>Ecdysozoa</taxon>
        <taxon>Nematoda</taxon>
        <taxon>Chromadorea</taxon>
        <taxon>Plectida</taxon>
        <taxon>Plectina</taxon>
        <taxon>Plectoidea</taxon>
        <taxon>Plectidae</taxon>
        <taxon>Plectus</taxon>
    </lineage>
</organism>
<dbReference type="Gene3D" id="1.20.1070.10">
    <property type="entry name" value="Rhodopsin 7-helix transmembrane proteins"/>
    <property type="match status" value="1"/>
</dbReference>
<evidence type="ECO:0000256" key="2">
    <source>
        <dbReference type="ARBA" id="ARBA00022692"/>
    </source>
</evidence>
<dbReference type="Pfam" id="PF10292">
    <property type="entry name" value="7TM_GPCR_Srab"/>
    <property type="match status" value="1"/>
</dbReference>
<evidence type="ECO:0000256" key="5">
    <source>
        <dbReference type="SAM" id="Phobius"/>
    </source>
</evidence>
<evidence type="ECO:0000313" key="7">
    <source>
        <dbReference type="WBParaSite" id="PSAMB.scaffold78size84887.g1419.t1"/>
    </source>
</evidence>
<feature type="transmembrane region" description="Helical" evidence="5">
    <location>
        <begin position="103"/>
        <end position="125"/>
    </location>
</feature>
<sequence>MDNATRKLCDTANYLAHNTQLTVMVSLRAVVAAVGLCLFGVLFKAQGTHLAFHSNARLLLISHHIWVVLQALTNLLAHSFSLIRFAMNFTGPCDYMISMTTSLLLRGPIVFTVYGQVWALAAMAVERCYATYRYRDYEKRDCTPGKLLIAIQVQ</sequence>
<keyword evidence="6" id="KW-1185">Reference proteome</keyword>
<evidence type="ECO:0000256" key="1">
    <source>
        <dbReference type="ARBA" id="ARBA00004141"/>
    </source>
</evidence>
<evidence type="ECO:0000256" key="4">
    <source>
        <dbReference type="ARBA" id="ARBA00023136"/>
    </source>
</evidence>
<dbReference type="WBParaSite" id="PSAMB.scaffold78size84887.g1419.t1">
    <property type="protein sequence ID" value="PSAMB.scaffold78size84887.g1419.t1"/>
    <property type="gene ID" value="PSAMB.scaffold78size84887.g1419"/>
</dbReference>
<name>A0A914XCW2_9BILA</name>
<dbReference type="PANTHER" id="PTHR46561:SF11">
    <property type="entry name" value="SERPENTINE RECEPTOR CLASS ALPHA_BETA-14"/>
    <property type="match status" value="1"/>
</dbReference>
<evidence type="ECO:0000313" key="6">
    <source>
        <dbReference type="Proteomes" id="UP000887566"/>
    </source>
</evidence>
<dbReference type="GO" id="GO:0016020">
    <property type="term" value="C:membrane"/>
    <property type="evidence" value="ECO:0007669"/>
    <property type="project" value="UniProtKB-SubCell"/>
</dbReference>
<reference evidence="7" key="1">
    <citation type="submission" date="2022-11" db="UniProtKB">
        <authorList>
            <consortium name="WormBaseParasite"/>
        </authorList>
    </citation>
    <scope>IDENTIFICATION</scope>
</reference>
<feature type="transmembrane region" description="Helical" evidence="5">
    <location>
        <begin position="64"/>
        <end position="83"/>
    </location>
</feature>
<dbReference type="Proteomes" id="UP000887566">
    <property type="component" value="Unplaced"/>
</dbReference>
<dbReference type="InterPro" id="IPR053286">
    <property type="entry name" value="Nematode_rcpt-like_srab"/>
</dbReference>
<comment type="subcellular location">
    <subcellularLocation>
        <location evidence="1">Membrane</location>
        <topology evidence="1">Multi-pass membrane protein</topology>
    </subcellularLocation>
</comment>
<keyword evidence="3 5" id="KW-1133">Transmembrane helix</keyword>
<keyword evidence="4 5" id="KW-0472">Membrane</keyword>
<dbReference type="AlphaFoldDB" id="A0A914XCW2"/>
<feature type="transmembrane region" description="Helical" evidence="5">
    <location>
        <begin position="20"/>
        <end position="43"/>
    </location>
</feature>
<dbReference type="InterPro" id="IPR019408">
    <property type="entry name" value="7TM_GPCR_serpentine_rcpt_Srab"/>
</dbReference>
<keyword evidence="2 5" id="KW-0812">Transmembrane</keyword>
<accession>A0A914XCW2</accession>
<dbReference type="PANTHER" id="PTHR46561">
    <property type="entry name" value="SERPENTINE RECEPTOR, CLASS AB (CLASS A-LIKE)-RELATED"/>
    <property type="match status" value="1"/>
</dbReference>
<dbReference type="SUPFAM" id="SSF81321">
    <property type="entry name" value="Family A G protein-coupled receptor-like"/>
    <property type="match status" value="1"/>
</dbReference>
<proteinExistence type="predicted"/>
<protein>
    <submittedName>
        <fullName evidence="7">Vomeronasal type-1 receptor</fullName>
    </submittedName>
</protein>